<evidence type="ECO:0000313" key="2">
    <source>
        <dbReference type="EMBL" id="KAH7358128.1"/>
    </source>
</evidence>
<dbReference type="EMBL" id="JAGPXD010000004">
    <property type="protein sequence ID" value="KAH7358128.1"/>
    <property type="molecule type" value="Genomic_DNA"/>
</dbReference>
<dbReference type="PANTHER" id="PTHR47803">
    <property type="entry name" value="TRNA-SPECIFIC ADENOSINE DEAMINASE 1"/>
    <property type="match status" value="1"/>
</dbReference>
<accession>A0A8K0X0Y1</accession>
<dbReference type="AlphaFoldDB" id="A0A8K0X0Y1"/>
<evidence type="ECO:0000313" key="3">
    <source>
        <dbReference type="Proteomes" id="UP000813385"/>
    </source>
</evidence>
<dbReference type="OrthoDB" id="10268011at2759"/>
<feature type="domain" description="A to I editase" evidence="1">
    <location>
        <begin position="54"/>
        <end position="240"/>
    </location>
</feature>
<dbReference type="PROSITE" id="PS50141">
    <property type="entry name" value="A_DEAMIN_EDITASE"/>
    <property type="match status" value="1"/>
</dbReference>
<dbReference type="SMART" id="SM00552">
    <property type="entry name" value="ADEAMc"/>
    <property type="match status" value="1"/>
</dbReference>
<dbReference type="Pfam" id="PF02137">
    <property type="entry name" value="A_deamin"/>
    <property type="match status" value="1"/>
</dbReference>
<proteinExistence type="predicted"/>
<gene>
    <name evidence="2" type="ORF">B0T11DRAFT_283748</name>
</gene>
<keyword evidence="3" id="KW-1185">Reference proteome</keyword>
<dbReference type="GO" id="GO:0043829">
    <property type="term" value="F:tRNA-specific adenosine-37 deaminase activity"/>
    <property type="evidence" value="ECO:0007669"/>
    <property type="project" value="TreeGrafter"/>
</dbReference>
<sequence>MSFADPDLVAGEVLARFRDLPTRRKPKVRDNGAHEWVPLSGIVAEHDGRLECLAVATGMKCLPTSKVPQANGTALHDWHAEILALRTASYFLLAECRRLAESPEKTSQILRRRSEAEMTSEAEPDAAWQAQPFAIRDGVILHMYCSEAPCGDASMELTMAAQEDAAPWDLPSTKQTSTSDEPAADGTLLGRGYFSQLGVVRRKPARADAPPTMSKSCSDKMALKQCSSILSSLVSLFVHPGNAYISFVIVPDYQYSATACERSFSPAGRMSCLAGKTWDGGFAYRPFKVRTTKLDFEFSRRSVQARSDKIATCNLAAAWNLHGQDEGLVNGILQGRKASDAKGGSLCSRRKMWSLARAVAALIESPVTQAHLSGTQYDAIKSGPCLAPRSEAIWEAKKQALVGWAPNTGDETFTIDESN</sequence>
<dbReference type="GO" id="GO:0002100">
    <property type="term" value="P:tRNA wobble adenosine to inosine editing"/>
    <property type="evidence" value="ECO:0007669"/>
    <property type="project" value="InterPro"/>
</dbReference>
<comment type="caution">
    <text evidence="2">The sequence shown here is derived from an EMBL/GenBank/DDBJ whole genome shotgun (WGS) entry which is preliminary data.</text>
</comment>
<protein>
    <submittedName>
        <fullName evidence="2">Adenosine-deaminase</fullName>
    </submittedName>
</protein>
<reference evidence="2" key="1">
    <citation type="journal article" date="2021" name="Nat. Commun.">
        <title>Genetic determinants of endophytism in the Arabidopsis root mycobiome.</title>
        <authorList>
            <person name="Mesny F."/>
            <person name="Miyauchi S."/>
            <person name="Thiergart T."/>
            <person name="Pickel B."/>
            <person name="Atanasova L."/>
            <person name="Karlsson M."/>
            <person name="Huettel B."/>
            <person name="Barry K.W."/>
            <person name="Haridas S."/>
            <person name="Chen C."/>
            <person name="Bauer D."/>
            <person name="Andreopoulos W."/>
            <person name="Pangilinan J."/>
            <person name="LaButti K."/>
            <person name="Riley R."/>
            <person name="Lipzen A."/>
            <person name="Clum A."/>
            <person name="Drula E."/>
            <person name="Henrissat B."/>
            <person name="Kohler A."/>
            <person name="Grigoriev I.V."/>
            <person name="Martin F.M."/>
            <person name="Hacquard S."/>
        </authorList>
    </citation>
    <scope>NUCLEOTIDE SEQUENCE</scope>
    <source>
        <strain evidence="2">MPI-CAGE-AT-0016</strain>
    </source>
</reference>
<dbReference type="InterPro" id="IPR042935">
    <property type="entry name" value="Tad1"/>
</dbReference>
<organism evidence="2 3">
    <name type="scientific">Plectosphaerella cucumerina</name>
    <dbReference type="NCBI Taxonomy" id="40658"/>
    <lineage>
        <taxon>Eukaryota</taxon>
        <taxon>Fungi</taxon>
        <taxon>Dikarya</taxon>
        <taxon>Ascomycota</taxon>
        <taxon>Pezizomycotina</taxon>
        <taxon>Sordariomycetes</taxon>
        <taxon>Hypocreomycetidae</taxon>
        <taxon>Glomerellales</taxon>
        <taxon>Plectosphaerellaceae</taxon>
        <taxon>Plectosphaerella</taxon>
    </lineage>
</organism>
<dbReference type="PANTHER" id="PTHR47803:SF1">
    <property type="entry name" value="TRNA-SPECIFIC ADENOSINE DEAMINASE 1"/>
    <property type="match status" value="1"/>
</dbReference>
<dbReference type="Proteomes" id="UP000813385">
    <property type="component" value="Unassembled WGS sequence"/>
</dbReference>
<evidence type="ECO:0000259" key="1">
    <source>
        <dbReference type="PROSITE" id="PS50141"/>
    </source>
</evidence>
<dbReference type="GO" id="GO:0003723">
    <property type="term" value="F:RNA binding"/>
    <property type="evidence" value="ECO:0007669"/>
    <property type="project" value="InterPro"/>
</dbReference>
<name>A0A8K0X0Y1_9PEZI</name>
<dbReference type="InterPro" id="IPR002466">
    <property type="entry name" value="A_deamin"/>
</dbReference>